<proteinExistence type="predicted"/>
<feature type="compositionally biased region" description="Polar residues" evidence="1">
    <location>
        <begin position="108"/>
        <end position="117"/>
    </location>
</feature>
<accession>A0A026WW25</accession>
<protein>
    <submittedName>
        <fullName evidence="2">Uncharacterized protein</fullName>
    </submittedName>
</protein>
<evidence type="ECO:0000313" key="3">
    <source>
        <dbReference type="Proteomes" id="UP000053097"/>
    </source>
</evidence>
<dbReference type="Proteomes" id="UP000053097">
    <property type="component" value="Unassembled WGS sequence"/>
</dbReference>
<evidence type="ECO:0000256" key="1">
    <source>
        <dbReference type="SAM" id="MobiDB-lite"/>
    </source>
</evidence>
<dbReference type="AlphaFoldDB" id="A0A026WW25"/>
<feature type="region of interest" description="Disordered" evidence="1">
    <location>
        <begin position="92"/>
        <end position="123"/>
    </location>
</feature>
<feature type="region of interest" description="Disordered" evidence="1">
    <location>
        <begin position="15"/>
        <end position="37"/>
    </location>
</feature>
<sequence>MTKLKKTRILPPHVFPRKGDPRWDDQDSFSHEGCDSDGDSVTCREKCSEAMARRDGIRKDNCRHHAGKLRRDWNNLSSLDPEWMVPAGERMAAGKIPQPANKLPMARSRTNGRQSGVDTPAGGCTRQIRAGGCVRYALQRVTASAAGPSARPQLFPQLFV</sequence>
<reference evidence="2 3" key="1">
    <citation type="journal article" date="2014" name="Curr. Biol.">
        <title>The genome of the clonal raider ant Cerapachys biroi.</title>
        <authorList>
            <person name="Oxley P.R."/>
            <person name="Ji L."/>
            <person name="Fetter-Pruneda I."/>
            <person name="McKenzie S.K."/>
            <person name="Li C."/>
            <person name="Hu H."/>
            <person name="Zhang G."/>
            <person name="Kronauer D.J."/>
        </authorList>
    </citation>
    <scope>NUCLEOTIDE SEQUENCE [LARGE SCALE GENOMIC DNA]</scope>
</reference>
<dbReference type="EMBL" id="KK107078">
    <property type="protein sequence ID" value="EZA60285.1"/>
    <property type="molecule type" value="Genomic_DNA"/>
</dbReference>
<evidence type="ECO:0000313" key="2">
    <source>
        <dbReference type="EMBL" id="EZA60285.1"/>
    </source>
</evidence>
<gene>
    <name evidence="2" type="ORF">X777_13374</name>
</gene>
<name>A0A026WW25_OOCBI</name>
<feature type="compositionally biased region" description="Basic and acidic residues" evidence="1">
    <location>
        <begin position="17"/>
        <end position="34"/>
    </location>
</feature>
<keyword evidence="3" id="KW-1185">Reference proteome</keyword>
<organism evidence="2 3">
    <name type="scientific">Ooceraea biroi</name>
    <name type="common">Clonal raider ant</name>
    <name type="synonym">Cerapachys biroi</name>
    <dbReference type="NCBI Taxonomy" id="2015173"/>
    <lineage>
        <taxon>Eukaryota</taxon>
        <taxon>Metazoa</taxon>
        <taxon>Ecdysozoa</taxon>
        <taxon>Arthropoda</taxon>
        <taxon>Hexapoda</taxon>
        <taxon>Insecta</taxon>
        <taxon>Pterygota</taxon>
        <taxon>Neoptera</taxon>
        <taxon>Endopterygota</taxon>
        <taxon>Hymenoptera</taxon>
        <taxon>Apocrita</taxon>
        <taxon>Aculeata</taxon>
        <taxon>Formicoidea</taxon>
        <taxon>Formicidae</taxon>
        <taxon>Dorylinae</taxon>
        <taxon>Ooceraea</taxon>
    </lineage>
</organism>